<accession>A0A255E9V9</accession>
<comment type="catalytic activity">
    <reaction evidence="1 7">
        <text>6-phospho-D-glucono-1,5-lactone + H2O = 6-phospho-D-gluconate + H(+)</text>
        <dbReference type="Rhea" id="RHEA:12556"/>
        <dbReference type="ChEBI" id="CHEBI:15377"/>
        <dbReference type="ChEBI" id="CHEBI:15378"/>
        <dbReference type="ChEBI" id="CHEBI:57955"/>
        <dbReference type="ChEBI" id="CHEBI:58759"/>
        <dbReference type="EC" id="3.1.1.31"/>
    </reaction>
</comment>
<dbReference type="EMBL" id="NMVI01000013">
    <property type="protein sequence ID" value="OYN88296.1"/>
    <property type="molecule type" value="Genomic_DNA"/>
</dbReference>
<feature type="domain" description="Glucosamine/galactosamine-6-phosphate isomerase" evidence="8">
    <location>
        <begin position="12"/>
        <end position="228"/>
    </location>
</feature>
<evidence type="ECO:0000256" key="4">
    <source>
        <dbReference type="ARBA" id="ARBA00010662"/>
    </source>
</evidence>
<dbReference type="InterPro" id="IPR005900">
    <property type="entry name" value="6-phosphogluconolactonase_DevB"/>
</dbReference>
<keyword evidence="7" id="KW-0378">Hydrolase</keyword>
<dbReference type="NCBIfam" id="TIGR01198">
    <property type="entry name" value="pgl"/>
    <property type="match status" value="1"/>
</dbReference>
<dbReference type="UniPathway" id="UPA00115">
    <property type="reaction ID" value="UER00409"/>
</dbReference>
<name>A0A255E9V9_9ACTN</name>
<evidence type="ECO:0000256" key="7">
    <source>
        <dbReference type="RuleBase" id="RU365095"/>
    </source>
</evidence>
<dbReference type="InterPro" id="IPR037171">
    <property type="entry name" value="NagB/RpiA_transferase-like"/>
</dbReference>
<proteinExistence type="inferred from homology"/>
<dbReference type="PANTHER" id="PTHR11054:SF0">
    <property type="entry name" value="6-PHOSPHOGLUCONOLACTONASE"/>
    <property type="match status" value="1"/>
</dbReference>
<dbReference type="Gene3D" id="3.40.50.1360">
    <property type="match status" value="1"/>
</dbReference>
<dbReference type="SUPFAM" id="SSF100950">
    <property type="entry name" value="NagB/RpiA/CoA transferase-like"/>
    <property type="match status" value="1"/>
</dbReference>
<dbReference type="RefSeq" id="WP_094450283.1">
    <property type="nucleotide sequence ID" value="NZ_NMVI01000013.1"/>
</dbReference>
<evidence type="ECO:0000256" key="6">
    <source>
        <dbReference type="ARBA" id="ARBA00020337"/>
    </source>
</evidence>
<evidence type="ECO:0000256" key="1">
    <source>
        <dbReference type="ARBA" id="ARBA00000832"/>
    </source>
</evidence>
<evidence type="ECO:0000256" key="3">
    <source>
        <dbReference type="ARBA" id="ARBA00004961"/>
    </source>
</evidence>
<dbReference type="AlphaFoldDB" id="A0A255E9V9"/>
<evidence type="ECO:0000256" key="5">
    <source>
        <dbReference type="ARBA" id="ARBA00013198"/>
    </source>
</evidence>
<dbReference type="Pfam" id="PF01182">
    <property type="entry name" value="Glucosamine_iso"/>
    <property type="match status" value="1"/>
</dbReference>
<dbReference type="GO" id="GO:0017057">
    <property type="term" value="F:6-phosphogluconolactonase activity"/>
    <property type="evidence" value="ECO:0007669"/>
    <property type="project" value="UniProtKB-UniRule"/>
</dbReference>
<sequence length="245" mass="26549">MPRSPRIHRYRDGDELVARAANMLLQRLISLQAGGTHVPQLGLSGGRIASQVYAAFAQVAPLTPFDPALLELWWTDERFVPLHDDFRHAGQTLSSLAGALAFDPARTHPMPAADGQVELDQAARVYAQELGDTVFDICMLGMGPDGHVAAIFRDHPSFEPTSQTVIPVRDSPKPPGERLSVSLSVLNRSREVWFVVNGAEKAAAVREALSGNPDVPAARVGGSVRTLWLVDEPAAAELPWHVCDL</sequence>
<dbReference type="PANTHER" id="PTHR11054">
    <property type="entry name" value="6-PHOSPHOGLUCONOLACTONASE"/>
    <property type="match status" value="1"/>
</dbReference>
<comment type="similarity">
    <text evidence="4 7">Belongs to the glucosamine/galactosamine-6-phosphate isomerase family. 6-phosphogluconolactonase subfamily.</text>
</comment>
<evidence type="ECO:0000256" key="2">
    <source>
        <dbReference type="ARBA" id="ARBA00002681"/>
    </source>
</evidence>
<dbReference type="Proteomes" id="UP000216533">
    <property type="component" value="Unassembled WGS sequence"/>
</dbReference>
<evidence type="ECO:0000313" key="9">
    <source>
        <dbReference type="EMBL" id="OYN88296.1"/>
    </source>
</evidence>
<dbReference type="GO" id="GO:0006098">
    <property type="term" value="P:pentose-phosphate shunt"/>
    <property type="evidence" value="ECO:0007669"/>
    <property type="project" value="UniProtKB-UniPathway"/>
</dbReference>
<organism evidence="9 10">
    <name type="scientific">Parenemella sanctibonifatiensis</name>
    <dbReference type="NCBI Taxonomy" id="2016505"/>
    <lineage>
        <taxon>Bacteria</taxon>
        <taxon>Bacillati</taxon>
        <taxon>Actinomycetota</taxon>
        <taxon>Actinomycetes</taxon>
        <taxon>Propionibacteriales</taxon>
        <taxon>Propionibacteriaceae</taxon>
        <taxon>Parenemella</taxon>
    </lineage>
</organism>
<evidence type="ECO:0000313" key="10">
    <source>
        <dbReference type="Proteomes" id="UP000216533"/>
    </source>
</evidence>
<dbReference type="EC" id="3.1.1.31" evidence="5 7"/>
<dbReference type="CDD" id="cd01400">
    <property type="entry name" value="6PGL"/>
    <property type="match status" value="1"/>
</dbReference>
<evidence type="ECO:0000259" key="8">
    <source>
        <dbReference type="Pfam" id="PF01182"/>
    </source>
</evidence>
<dbReference type="GO" id="GO:0005975">
    <property type="term" value="P:carbohydrate metabolic process"/>
    <property type="evidence" value="ECO:0007669"/>
    <property type="project" value="UniProtKB-UniRule"/>
</dbReference>
<comment type="pathway">
    <text evidence="3 7">Carbohydrate degradation; pentose phosphate pathway; D-ribulose 5-phosphate from D-glucose 6-phosphate (oxidative stage): step 2/3.</text>
</comment>
<reference evidence="9 10" key="1">
    <citation type="submission" date="2017-07" db="EMBL/GenBank/DDBJ databases">
        <title>Draft whole genome sequences of clinical Proprionibacteriaceae strains.</title>
        <authorList>
            <person name="Bernier A.-M."/>
            <person name="Bernard K."/>
            <person name="Domingo M.-C."/>
        </authorList>
    </citation>
    <scope>NUCLEOTIDE SEQUENCE [LARGE SCALE GENOMIC DNA]</scope>
    <source>
        <strain evidence="9 10">NML 160184</strain>
    </source>
</reference>
<gene>
    <name evidence="7 9" type="primary">pgl</name>
    <name evidence="9" type="ORF">CGZ92_05005</name>
</gene>
<comment type="caution">
    <text evidence="9">The sequence shown here is derived from an EMBL/GenBank/DDBJ whole genome shotgun (WGS) entry which is preliminary data.</text>
</comment>
<protein>
    <recommendedName>
        <fullName evidence="6 7">6-phosphogluconolactonase</fullName>
        <shortName evidence="7">6PGL</shortName>
        <ecNumber evidence="5 7">3.1.1.31</ecNumber>
    </recommendedName>
</protein>
<comment type="function">
    <text evidence="2 7">Hydrolysis of 6-phosphogluconolactone to 6-phosphogluconate.</text>
</comment>
<dbReference type="InterPro" id="IPR039104">
    <property type="entry name" value="6PGL"/>
</dbReference>
<dbReference type="InterPro" id="IPR006148">
    <property type="entry name" value="Glc/Gal-6P_isomerase"/>
</dbReference>